<dbReference type="GO" id="GO:0008811">
    <property type="term" value="F:chloramphenicol O-acetyltransferase activity"/>
    <property type="evidence" value="ECO:0007669"/>
    <property type="project" value="InterPro"/>
</dbReference>
<dbReference type="PANTHER" id="PTHR38474">
    <property type="entry name" value="SLR0299 PROTEIN"/>
    <property type="match status" value="1"/>
</dbReference>
<dbReference type="EMBL" id="AQHV01000028">
    <property type="protein sequence ID" value="KKB45656.1"/>
    <property type="molecule type" value="Genomic_DNA"/>
</dbReference>
<evidence type="ECO:0000256" key="1">
    <source>
        <dbReference type="PIRSR" id="PIRSR000440-1"/>
    </source>
</evidence>
<organism evidence="2 3">
    <name type="scientific">Parabacteroides goldsteinii DSM 19448 = WAL 12034</name>
    <dbReference type="NCBI Taxonomy" id="927665"/>
    <lineage>
        <taxon>Bacteria</taxon>
        <taxon>Pseudomonadati</taxon>
        <taxon>Bacteroidota</taxon>
        <taxon>Bacteroidia</taxon>
        <taxon>Bacteroidales</taxon>
        <taxon>Tannerellaceae</taxon>
        <taxon>Parabacteroides</taxon>
    </lineage>
</organism>
<dbReference type="Pfam" id="PF00302">
    <property type="entry name" value="CAT"/>
    <property type="match status" value="1"/>
</dbReference>
<accession>A0A0F5IJF5</accession>
<proteinExistence type="predicted"/>
<dbReference type="HOGENOM" id="CLU_093121_0_1_10"/>
<dbReference type="PATRIC" id="fig|927665.4.peg.5067"/>
<comment type="caution">
    <text evidence="2">The sequence shown here is derived from an EMBL/GenBank/DDBJ whole genome shotgun (WGS) entry which is preliminary data.</text>
</comment>
<sequence>MDKQTAFPKRQIVDIETWERKDNFNFFRNFLNPCITITSEVECTAAKEKAKKNGQSFFIHYLYAILRAANEIKELRFRVDDEGQIIYFETVDVLCPIRMKENGKFFTVRIPWITGFEDFHREARRIIASIPEDGDPYNAENLSSEENRYSVILVSATPDLYFTSMTHTQERESGSSYPLLNVGKAVTREGKLVIPVAINVHHGFVDGAHLATFYQKVEKYLG</sequence>
<evidence type="ECO:0000313" key="3">
    <source>
        <dbReference type="Proteomes" id="UP000033047"/>
    </source>
</evidence>
<name>A0A0F5IJF5_9BACT</name>
<dbReference type="SUPFAM" id="SSF52777">
    <property type="entry name" value="CoA-dependent acyltransferases"/>
    <property type="match status" value="1"/>
</dbReference>
<feature type="active site" description="Proton acceptor" evidence="1">
    <location>
        <position position="202"/>
    </location>
</feature>
<dbReference type="Gene3D" id="3.30.559.10">
    <property type="entry name" value="Chloramphenicol acetyltransferase-like domain"/>
    <property type="match status" value="1"/>
</dbReference>
<dbReference type="InterPro" id="IPR023213">
    <property type="entry name" value="CAT-like_dom_sf"/>
</dbReference>
<dbReference type="PIRSF" id="PIRSF000440">
    <property type="entry name" value="CAT"/>
    <property type="match status" value="1"/>
</dbReference>
<evidence type="ECO:0008006" key="4">
    <source>
        <dbReference type="Google" id="ProtNLM"/>
    </source>
</evidence>
<dbReference type="PANTHER" id="PTHR38474:SF1">
    <property type="entry name" value="SLR0299 PROTEIN"/>
    <property type="match status" value="1"/>
</dbReference>
<dbReference type="RefSeq" id="WP_046147848.1">
    <property type="nucleotide sequence ID" value="NZ_KQ033914.1"/>
</dbReference>
<gene>
    <name evidence="2" type="ORF">HMPREF1535_04940</name>
</gene>
<dbReference type="InterPro" id="IPR001707">
    <property type="entry name" value="Cmp_AcTrfase"/>
</dbReference>
<dbReference type="SMART" id="SM01059">
    <property type="entry name" value="CAT"/>
    <property type="match status" value="1"/>
</dbReference>
<reference evidence="2 3" key="1">
    <citation type="submission" date="2013-04" db="EMBL/GenBank/DDBJ databases">
        <title>The Genome Sequence of Parabacteroides goldsteinii DSM 19448.</title>
        <authorList>
            <consortium name="The Broad Institute Genomics Platform"/>
            <person name="Earl A."/>
            <person name="Ward D."/>
            <person name="Feldgarden M."/>
            <person name="Gevers D."/>
            <person name="Martens E."/>
            <person name="Sakamoto M."/>
            <person name="Benno Y."/>
            <person name="Song Y."/>
            <person name="Liu C."/>
            <person name="Lee J."/>
            <person name="Bolanos M."/>
            <person name="Vaisanen M.L."/>
            <person name="Finegold S.M."/>
            <person name="Walker B."/>
            <person name="Young S."/>
            <person name="Zeng Q."/>
            <person name="Gargeya S."/>
            <person name="Fitzgerald M."/>
            <person name="Haas B."/>
            <person name="Abouelleil A."/>
            <person name="Allen A.W."/>
            <person name="Alvarado L."/>
            <person name="Arachchi H.M."/>
            <person name="Berlin A.M."/>
            <person name="Chapman S.B."/>
            <person name="Gainer-Dewar J."/>
            <person name="Goldberg J."/>
            <person name="Griggs A."/>
            <person name="Gujja S."/>
            <person name="Hansen M."/>
            <person name="Howarth C."/>
            <person name="Imamovic A."/>
            <person name="Ireland A."/>
            <person name="Larimer J."/>
            <person name="McCowan C."/>
            <person name="Murphy C."/>
            <person name="Pearson M."/>
            <person name="Poon T.W."/>
            <person name="Priest M."/>
            <person name="Roberts A."/>
            <person name="Saif S."/>
            <person name="Shea T."/>
            <person name="Sisk P."/>
            <person name="Sykes S."/>
            <person name="Wortman J."/>
            <person name="Nusbaum C."/>
            <person name="Birren B."/>
        </authorList>
    </citation>
    <scope>NUCLEOTIDE SEQUENCE [LARGE SCALE GENOMIC DNA]</scope>
    <source>
        <strain evidence="2 3">DSM 19448</strain>
    </source>
</reference>
<protein>
    <recommendedName>
        <fullName evidence="4">Chloramphenicol O-acetyltransferase</fullName>
    </recommendedName>
</protein>
<dbReference type="AlphaFoldDB" id="A0A0F5IJF5"/>
<dbReference type="Proteomes" id="UP000033047">
    <property type="component" value="Unassembled WGS sequence"/>
</dbReference>
<dbReference type="STRING" id="927665.HMPREF1535_04940"/>
<evidence type="ECO:0000313" key="2">
    <source>
        <dbReference type="EMBL" id="KKB45656.1"/>
    </source>
</evidence>